<accession>X0ZXH7</accession>
<dbReference type="EMBL" id="BART01000738">
    <property type="protein sequence ID" value="GAG74530.1"/>
    <property type="molecule type" value="Genomic_DNA"/>
</dbReference>
<comment type="caution">
    <text evidence="2">The sequence shown here is derived from an EMBL/GenBank/DDBJ whole genome shotgun (WGS) entry which is preliminary data.</text>
</comment>
<evidence type="ECO:0000259" key="1">
    <source>
        <dbReference type="SMART" id="SM01078"/>
    </source>
</evidence>
<dbReference type="SMART" id="SM01078">
    <property type="entry name" value="CGGC"/>
    <property type="match status" value="1"/>
</dbReference>
<feature type="domain" description="CGGC" evidence="1">
    <location>
        <begin position="6"/>
        <end position="110"/>
    </location>
</feature>
<organism evidence="2">
    <name type="scientific">marine sediment metagenome</name>
    <dbReference type="NCBI Taxonomy" id="412755"/>
    <lineage>
        <taxon>unclassified sequences</taxon>
        <taxon>metagenomes</taxon>
        <taxon>ecological metagenomes</taxon>
    </lineage>
</organism>
<sequence>MENKIKIGIIICDRYRSCAGGKCFRAMRNREGAFDIYEKRDTLEVVGYTSCGGCPGGNIEYATGEMINNGAETIHLATGFVVGYPPCPYITQFKNFIEGKYGISVVIGTHPIPRKYYVTHKKLGTWDSAMWQEIIKSTLSNESIRKSYD</sequence>
<name>X0ZXH7_9ZZZZ</name>
<reference evidence="2" key="1">
    <citation type="journal article" date="2014" name="Front. Microbiol.">
        <title>High frequency of phylogenetically diverse reductive dehalogenase-homologous genes in deep subseafloor sedimentary metagenomes.</title>
        <authorList>
            <person name="Kawai M."/>
            <person name="Futagami T."/>
            <person name="Toyoda A."/>
            <person name="Takaki Y."/>
            <person name="Nishi S."/>
            <person name="Hori S."/>
            <person name="Arai W."/>
            <person name="Tsubouchi T."/>
            <person name="Morono Y."/>
            <person name="Uchiyama I."/>
            <person name="Ito T."/>
            <person name="Fujiyama A."/>
            <person name="Inagaki F."/>
            <person name="Takami H."/>
        </authorList>
    </citation>
    <scope>NUCLEOTIDE SEQUENCE</scope>
    <source>
        <strain evidence="2">Expedition CK06-06</strain>
    </source>
</reference>
<dbReference type="InterPro" id="IPR014925">
    <property type="entry name" value="CGGC_dom"/>
</dbReference>
<dbReference type="Pfam" id="PF08821">
    <property type="entry name" value="CGGC"/>
    <property type="match status" value="1"/>
</dbReference>
<protein>
    <recommendedName>
        <fullName evidence="1">CGGC domain-containing protein</fullName>
    </recommendedName>
</protein>
<gene>
    <name evidence="2" type="ORF">S01H4_03124</name>
</gene>
<dbReference type="AlphaFoldDB" id="X0ZXH7"/>
<proteinExistence type="predicted"/>
<evidence type="ECO:0000313" key="2">
    <source>
        <dbReference type="EMBL" id="GAG74530.1"/>
    </source>
</evidence>